<evidence type="ECO:0000256" key="1">
    <source>
        <dbReference type="SAM" id="MobiDB-lite"/>
    </source>
</evidence>
<dbReference type="AlphaFoldDB" id="A0AAD6ZJV1"/>
<comment type="caution">
    <text evidence="2">The sequence shown here is derived from an EMBL/GenBank/DDBJ whole genome shotgun (WGS) entry which is preliminary data.</text>
</comment>
<feature type="region of interest" description="Disordered" evidence="1">
    <location>
        <begin position="1"/>
        <end position="20"/>
    </location>
</feature>
<name>A0AAD6ZJV1_9AGAR</name>
<reference evidence="2" key="1">
    <citation type="submission" date="2023-03" db="EMBL/GenBank/DDBJ databases">
        <title>Massive genome expansion in bonnet fungi (Mycena s.s.) driven by repeated elements and novel gene families across ecological guilds.</title>
        <authorList>
            <consortium name="Lawrence Berkeley National Laboratory"/>
            <person name="Harder C.B."/>
            <person name="Miyauchi S."/>
            <person name="Viragh M."/>
            <person name="Kuo A."/>
            <person name="Thoen E."/>
            <person name="Andreopoulos B."/>
            <person name="Lu D."/>
            <person name="Skrede I."/>
            <person name="Drula E."/>
            <person name="Henrissat B."/>
            <person name="Morin E."/>
            <person name="Kohler A."/>
            <person name="Barry K."/>
            <person name="LaButti K."/>
            <person name="Morin E."/>
            <person name="Salamov A."/>
            <person name="Lipzen A."/>
            <person name="Mereny Z."/>
            <person name="Hegedus B."/>
            <person name="Baldrian P."/>
            <person name="Stursova M."/>
            <person name="Weitz H."/>
            <person name="Taylor A."/>
            <person name="Grigoriev I.V."/>
            <person name="Nagy L.G."/>
            <person name="Martin F."/>
            <person name="Kauserud H."/>
        </authorList>
    </citation>
    <scope>NUCLEOTIDE SEQUENCE</scope>
    <source>
        <strain evidence="2">CBHHK002</strain>
    </source>
</reference>
<feature type="compositionally biased region" description="Low complexity" evidence="1">
    <location>
        <begin position="1"/>
        <end position="17"/>
    </location>
</feature>
<dbReference type="Proteomes" id="UP001218218">
    <property type="component" value="Unassembled WGS sequence"/>
</dbReference>
<keyword evidence="3" id="KW-1185">Reference proteome</keyword>
<sequence length="283" mass="30562">MPSTTSITRPSRSSRQSKTTCIPGKLECAAQAKILAQKRRIPLATKYNANTNGAVPPSTTRISLPRTLPRPVLGEVDLTSLAKAYPNLTRVPAEYIRDLLPASTSSMRAALQAVKTSGICNSSLPKELEIIMNDAVAAACPTHMLAVYNDAPLGCGQKRHVSLFPMHDLVLRAHCARLPTLPRSQPSTSSPSATIPVVPFCIPSPETFPLLHAYLYTQQPATLRASLAYPCESASDLLQLATHASKIHGLWRNACTLGVVDPQLYDVIETSWEHTLSAMQACS</sequence>
<dbReference type="EMBL" id="JARIHO010000042">
    <property type="protein sequence ID" value="KAJ7326239.1"/>
    <property type="molecule type" value="Genomic_DNA"/>
</dbReference>
<protein>
    <submittedName>
        <fullName evidence="2">Uncharacterized protein</fullName>
    </submittedName>
</protein>
<evidence type="ECO:0000313" key="2">
    <source>
        <dbReference type="EMBL" id="KAJ7326239.1"/>
    </source>
</evidence>
<evidence type="ECO:0000313" key="3">
    <source>
        <dbReference type="Proteomes" id="UP001218218"/>
    </source>
</evidence>
<organism evidence="2 3">
    <name type="scientific">Mycena albidolilacea</name>
    <dbReference type="NCBI Taxonomy" id="1033008"/>
    <lineage>
        <taxon>Eukaryota</taxon>
        <taxon>Fungi</taxon>
        <taxon>Dikarya</taxon>
        <taxon>Basidiomycota</taxon>
        <taxon>Agaricomycotina</taxon>
        <taxon>Agaricomycetes</taxon>
        <taxon>Agaricomycetidae</taxon>
        <taxon>Agaricales</taxon>
        <taxon>Marasmiineae</taxon>
        <taxon>Mycenaceae</taxon>
        <taxon>Mycena</taxon>
    </lineage>
</organism>
<gene>
    <name evidence="2" type="ORF">DFH08DRAFT_787136</name>
</gene>
<proteinExistence type="predicted"/>
<accession>A0AAD6ZJV1</accession>